<proteinExistence type="predicted"/>
<evidence type="ECO:0000313" key="7">
    <source>
        <dbReference type="EMBL" id="GAA0922121.1"/>
    </source>
</evidence>
<dbReference type="SUPFAM" id="SSF55424">
    <property type="entry name" value="FAD/NAD-linked reductases, dimerisation (C-terminal) domain"/>
    <property type="match status" value="1"/>
</dbReference>
<evidence type="ECO:0000259" key="6">
    <source>
        <dbReference type="Pfam" id="PF14759"/>
    </source>
</evidence>
<evidence type="ECO:0000313" key="8">
    <source>
        <dbReference type="Proteomes" id="UP001499967"/>
    </source>
</evidence>
<evidence type="ECO:0000256" key="3">
    <source>
        <dbReference type="ARBA" id="ARBA00022827"/>
    </source>
</evidence>
<dbReference type="InterPro" id="IPR036188">
    <property type="entry name" value="FAD/NAD-bd_sf"/>
</dbReference>
<dbReference type="PANTHER" id="PTHR43557">
    <property type="entry name" value="APOPTOSIS-INDUCING FACTOR 1"/>
    <property type="match status" value="1"/>
</dbReference>
<dbReference type="InterPro" id="IPR016156">
    <property type="entry name" value="FAD/NAD-linked_Rdtase_dimer_sf"/>
</dbReference>
<feature type="domain" description="FAD/NAD(P)-binding" evidence="5">
    <location>
        <begin position="2"/>
        <end position="79"/>
    </location>
</feature>
<name>A0ABN1P4I4_9PSEU</name>
<organism evidence="7 8">
    <name type="scientific">Pseudonocardia zijingensis</name>
    <dbReference type="NCBI Taxonomy" id="153376"/>
    <lineage>
        <taxon>Bacteria</taxon>
        <taxon>Bacillati</taxon>
        <taxon>Actinomycetota</taxon>
        <taxon>Actinomycetes</taxon>
        <taxon>Pseudonocardiales</taxon>
        <taxon>Pseudonocardiaceae</taxon>
        <taxon>Pseudonocardia</taxon>
    </lineage>
</organism>
<evidence type="ECO:0000256" key="2">
    <source>
        <dbReference type="ARBA" id="ARBA00022630"/>
    </source>
</evidence>
<accession>A0ABN1P4I4</accession>
<keyword evidence="3" id="KW-0274">FAD</keyword>
<dbReference type="EMBL" id="BAAAHP010000014">
    <property type="protein sequence ID" value="GAA0922121.1"/>
    <property type="molecule type" value="Genomic_DNA"/>
</dbReference>
<protein>
    <recommendedName>
        <fullName evidence="9">Pyridine nucleotide-disulfide oxidoreductase</fullName>
    </recommendedName>
</protein>
<gene>
    <name evidence="7" type="ORF">GCM10009559_05350</name>
</gene>
<dbReference type="Proteomes" id="UP001499967">
    <property type="component" value="Unassembled WGS sequence"/>
</dbReference>
<dbReference type="InterPro" id="IPR023753">
    <property type="entry name" value="FAD/NAD-binding_dom"/>
</dbReference>
<keyword evidence="2" id="KW-0285">Flavoprotein</keyword>
<dbReference type="Gene3D" id="3.30.390.30">
    <property type="match status" value="1"/>
</dbReference>
<evidence type="ECO:0000256" key="4">
    <source>
        <dbReference type="ARBA" id="ARBA00023002"/>
    </source>
</evidence>
<keyword evidence="8" id="KW-1185">Reference proteome</keyword>
<dbReference type="InterPro" id="IPR028202">
    <property type="entry name" value="Reductase_C"/>
</dbReference>
<comment type="caution">
    <text evidence="7">The sequence shown here is derived from an EMBL/GenBank/DDBJ whole genome shotgun (WGS) entry which is preliminary data.</text>
</comment>
<dbReference type="SUPFAM" id="SSF51905">
    <property type="entry name" value="FAD/NAD(P)-binding domain"/>
    <property type="match status" value="1"/>
</dbReference>
<dbReference type="Pfam" id="PF07992">
    <property type="entry name" value="Pyr_redox_2"/>
    <property type="match status" value="1"/>
</dbReference>
<dbReference type="Gene3D" id="3.50.50.60">
    <property type="entry name" value="FAD/NAD(P)-binding domain"/>
    <property type="match status" value="2"/>
</dbReference>
<dbReference type="InterPro" id="IPR050446">
    <property type="entry name" value="FAD-oxidoreductase/Apoptosis"/>
</dbReference>
<sequence length="187" mass="19153">MEDGDTVQADLVVASLGVTPAVAWLRDSGIPVADGVPVDAGMRVLDRPGFYAAGDLAAVPGPDGAPIRTEHWGSALAQGRAAATSVLADLGLAVPPDVPPAVEPPGYSTYVHGTKLTIVGWAHAAVDEVVVHGDVGDQRFTIALLDSEDRIVAAVGVGGARVANRLRGLIAQRAWIGEVDRVLESAA</sequence>
<feature type="domain" description="Reductase C-terminal" evidence="6">
    <location>
        <begin position="112"/>
        <end position="175"/>
    </location>
</feature>
<evidence type="ECO:0000256" key="1">
    <source>
        <dbReference type="ARBA" id="ARBA00001974"/>
    </source>
</evidence>
<evidence type="ECO:0008006" key="9">
    <source>
        <dbReference type="Google" id="ProtNLM"/>
    </source>
</evidence>
<dbReference type="Pfam" id="PF14759">
    <property type="entry name" value="Reductase_C"/>
    <property type="match status" value="1"/>
</dbReference>
<comment type="cofactor">
    <cofactor evidence="1">
        <name>FAD</name>
        <dbReference type="ChEBI" id="CHEBI:57692"/>
    </cofactor>
</comment>
<reference evidence="7 8" key="1">
    <citation type="journal article" date="2019" name="Int. J. Syst. Evol. Microbiol.">
        <title>The Global Catalogue of Microorganisms (GCM) 10K type strain sequencing project: providing services to taxonomists for standard genome sequencing and annotation.</title>
        <authorList>
            <consortium name="The Broad Institute Genomics Platform"/>
            <consortium name="The Broad Institute Genome Sequencing Center for Infectious Disease"/>
            <person name="Wu L."/>
            <person name="Ma J."/>
        </authorList>
    </citation>
    <scope>NUCLEOTIDE SEQUENCE [LARGE SCALE GENOMIC DNA]</scope>
    <source>
        <strain evidence="7 8">JCM 11117</strain>
    </source>
</reference>
<evidence type="ECO:0000259" key="5">
    <source>
        <dbReference type="Pfam" id="PF07992"/>
    </source>
</evidence>
<dbReference type="PANTHER" id="PTHR43557:SF2">
    <property type="entry name" value="RIESKE DOMAIN-CONTAINING PROTEIN-RELATED"/>
    <property type="match status" value="1"/>
</dbReference>
<keyword evidence="4" id="KW-0560">Oxidoreductase</keyword>